<dbReference type="Proteomes" id="UP000027920">
    <property type="component" value="Unassembled WGS sequence"/>
</dbReference>
<protein>
    <recommendedName>
        <fullName evidence="2">Calcineurin-like phosphoesterase domain-containing protein</fullName>
    </recommendedName>
</protein>
<dbReference type="AlphaFoldDB" id="A0A072PK44"/>
<dbReference type="InterPro" id="IPR051693">
    <property type="entry name" value="UPF0046_metallophosphoest"/>
</dbReference>
<dbReference type="HOGENOM" id="CLU_041441_3_0_1"/>
<evidence type="ECO:0000259" key="2">
    <source>
        <dbReference type="Pfam" id="PF00149"/>
    </source>
</evidence>
<dbReference type="EMBL" id="AMGV01000003">
    <property type="protein sequence ID" value="KEF59688.1"/>
    <property type="molecule type" value="Genomic_DNA"/>
</dbReference>
<keyword evidence="1" id="KW-1133">Transmembrane helix</keyword>
<sequence length="344" mass="38861">MAFLSPPDSPFAPPSFLFTLIYHPVTSLFTFIHYLSLTLRGAPYKPPKNKIPIRVVCLSDSHSKIPSTPIPRGDLLIHAGDLTNNGSLASIQQSIDWLKTLQKPWPGSADGFRHIVVVAGNHDSYFDERSRTPHDLRYPKRKLDWGRIHYLQHSSISLPFPDDRVLKVYGAPQIPKVGGKEHAFQYPRGQDAWSNTIPDDVDVLVTHNPPKWHLDLAQNGGMGDEHELKEVWRVKPTVHAFGHVHSGHGSESVWWDDGQRLFEDFLAKAYSKPAATVESHRLPLSELFDIPLWLLGFRSLTADARGLLWTYLWGGARQGGYMVNGALTYQTTEYLRNKPRVVVL</sequence>
<dbReference type="GO" id="GO:0016787">
    <property type="term" value="F:hydrolase activity"/>
    <property type="evidence" value="ECO:0007669"/>
    <property type="project" value="InterPro"/>
</dbReference>
<dbReference type="RefSeq" id="XP_013262278.1">
    <property type="nucleotide sequence ID" value="XM_013406824.1"/>
</dbReference>
<reference evidence="3 4" key="1">
    <citation type="submission" date="2013-03" db="EMBL/GenBank/DDBJ databases">
        <title>The Genome Sequence of Exophiala aquamarina CBS 119918.</title>
        <authorList>
            <consortium name="The Broad Institute Genomics Platform"/>
            <person name="Cuomo C."/>
            <person name="de Hoog S."/>
            <person name="Gorbushina A."/>
            <person name="Walker B."/>
            <person name="Young S.K."/>
            <person name="Zeng Q."/>
            <person name="Gargeya S."/>
            <person name="Fitzgerald M."/>
            <person name="Haas B."/>
            <person name="Abouelleil A."/>
            <person name="Allen A.W."/>
            <person name="Alvarado L."/>
            <person name="Arachchi H.M."/>
            <person name="Berlin A.M."/>
            <person name="Chapman S.B."/>
            <person name="Gainer-Dewar J."/>
            <person name="Goldberg J."/>
            <person name="Griggs A."/>
            <person name="Gujja S."/>
            <person name="Hansen M."/>
            <person name="Howarth C."/>
            <person name="Imamovic A."/>
            <person name="Ireland A."/>
            <person name="Larimer J."/>
            <person name="McCowan C."/>
            <person name="Murphy C."/>
            <person name="Pearson M."/>
            <person name="Poon T.W."/>
            <person name="Priest M."/>
            <person name="Roberts A."/>
            <person name="Saif S."/>
            <person name="Shea T."/>
            <person name="Sisk P."/>
            <person name="Sykes S."/>
            <person name="Wortman J."/>
            <person name="Nusbaum C."/>
            <person name="Birren B."/>
        </authorList>
    </citation>
    <scope>NUCLEOTIDE SEQUENCE [LARGE SCALE GENOMIC DNA]</scope>
    <source>
        <strain evidence="3 4">CBS 119918</strain>
    </source>
</reference>
<dbReference type="InterPro" id="IPR029052">
    <property type="entry name" value="Metallo-depent_PP-like"/>
</dbReference>
<accession>A0A072PK44</accession>
<dbReference type="CDD" id="cd07379">
    <property type="entry name" value="MPP_239FB"/>
    <property type="match status" value="1"/>
</dbReference>
<dbReference type="PANTHER" id="PTHR12905">
    <property type="entry name" value="METALLOPHOSPHOESTERASE"/>
    <property type="match status" value="1"/>
</dbReference>
<proteinExistence type="predicted"/>
<keyword evidence="1" id="KW-0472">Membrane</keyword>
<dbReference type="OrthoDB" id="630188at2759"/>
<comment type="caution">
    <text evidence="3">The sequence shown here is derived from an EMBL/GenBank/DDBJ whole genome shotgun (WGS) entry which is preliminary data.</text>
</comment>
<keyword evidence="1" id="KW-0812">Transmembrane</keyword>
<name>A0A072PK44_9EURO</name>
<evidence type="ECO:0000256" key="1">
    <source>
        <dbReference type="SAM" id="Phobius"/>
    </source>
</evidence>
<gene>
    <name evidence="3" type="ORF">A1O9_04534</name>
</gene>
<dbReference type="PANTHER" id="PTHR12905:SF18">
    <property type="entry name" value="ESTER HYDROLASE, PUTATIVE (AFU_ORTHOLOGUE AFUA_4G03130)-RELATED"/>
    <property type="match status" value="1"/>
</dbReference>
<organism evidence="3 4">
    <name type="scientific">Exophiala aquamarina CBS 119918</name>
    <dbReference type="NCBI Taxonomy" id="1182545"/>
    <lineage>
        <taxon>Eukaryota</taxon>
        <taxon>Fungi</taxon>
        <taxon>Dikarya</taxon>
        <taxon>Ascomycota</taxon>
        <taxon>Pezizomycotina</taxon>
        <taxon>Eurotiomycetes</taxon>
        <taxon>Chaetothyriomycetidae</taxon>
        <taxon>Chaetothyriales</taxon>
        <taxon>Herpotrichiellaceae</taxon>
        <taxon>Exophiala</taxon>
    </lineage>
</organism>
<dbReference type="Pfam" id="PF00149">
    <property type="entry name" value="Metallophos"/>
    <property type="match status" value="1"/>
</dbReference>
<dbReference type="InterPro" id="IPR004843">
    <property type="entry name" value="Calcineurin-like_PHP"/>
</dbReference>
<dbReference type="SUPFAM" id="SSF56300">
    <property type="entry name" value="Metallo-dependent phosphatases"/>
    <property type="match status" value="1"/>
</dbReference>
<keyword evidence="4" id="KW-1185">Reference proteome</keyword>
<feature type="domain" description="Calcineurin-like phosphoesterase" evidence="2">
    <location>
        <begin position="71"/>
        <end position="246"/>
    </location>
</feature>
<dbReference type="GeneID" id="25279465"/>
<evidence type="ECO:0000313" key="4">
    <source>
        <dbReference type="Proteomes" id="UP000027920"/>
    </source>
</evidence>
<evidence type="ECO:0000313" key="3">
    <source>
        <dbReference type="EMBL" id="KEF59688.1"/>
    </source>
</evidence>
<dbReference type="Gene3D" id="3.60.21.10">
    <property type="match status" value="1"/>
</dbReference>
<dbReference type="VEuPathDB" id="FungiDB:A1O9_04534"/>
<feature type="transmembrane region" description="Helical" evidence="1">
    <location>
        <begin position="20"/>
        <end position="39"/>
    </location>
</feature>